<dbReference type="GO" id="GO:0016887">
    <property type="term" value="F:ATP hydrolysis activity"/>
    <property type="evidence" value="ECO:0007669"/>
    <property type="project" value="InterPro"/>
</dbReference>
<name>A0A819KQ17_9BILA</name>
<dbReference type="EMBL" id="CAJOAX010005583">
    <property type="protein sequence ID" value="CAF3953335.1"/>
    <property type="molecule type" value="Genomic_DNA"/>
</dbReference>
<dbReference type="Proteomes" id="UP000663882">
    <property type="component" value="Unassembled WGS sequence"/>
</dbReference>
<evidence type="ECO:0000313" key="2">
    <source>
        <dbReference type="EMBL" id="CAF1326844.1"/>
    </source>
</evidence>
<accession>A0A819KQ17</accession>
<dbReference type="GO" id="GO:0005524">
    <property type="term" value="F:ATP binding"/>
    <property type="evidence" value="ECO:0007669"/>
    <property type="project" value="InterPro"/>
</dbReference>
<proteinExistence type="predicted"/>
<sequence length="128" mass="14255">KSELLKRAAIFTSITMTITPLAASKLNRSYVGETERLLIDIMHHSNTILYLICAMTIDEIDGLVPKRNNVAQQSKVNGISVLLSHIEGVKNIPNLIVFGAANRCNVMDEAFLRRMQVKCFVSQSLPQI</sequence>
<dbReference type="Pfam" id="PF00004">
    <property type="entry name" value="AAA"/>
    <property type="match status" value="1"/>
</dbReference>
<dbReference type="SUPFAM" id="SSF52540">
    <property type="entry name" value="P-loop containing nucleoside triphosphate hydrolases"/>
    <property type="match status" value="1"/>
</dbReference>
<organism evidence="3 4">
    <name type="scientific">Rotaria sordida</name>
    <dbReference type="NCBI Taxonomy" id="392033"/>
    <lineage>
        <taxon>Eukaryota</taxon>
        <taxon>Metazoa</taxon>
        <taxon>Spiralia</taxon>
        <taxon>Gnathifera</taxon>
        <taxon>Rotifera</taxon>
        <taxon>Eurotatoria</taxon>
        <taxon>Bdelloidea</taxon>
        <taxon>Philodinida</taxon>
        <taxon>Philodinidae</taxon>
        <taxon>Rotaria</taxon>
    </lineage>
</organism>
<dbReference type="OrthoDB" id="10048542at2759"/>
<evidence type="ECO:0000313" key="3">
    <source>
        <dbReference type="EMBL" id="CAF3953335.1"/>
    </source>
</evidence>
<gene>
    <name evidence="3" type="ORF">OTI717_LOCUS26502</name>
    <name evidence="2" type="ORF">RFH988_LOCUS31044</name>
</gene>
<reference evidence="3" key="1">
    <citation type="submission" date="2021-02" db="EMBL/GenBank/DDBJ databases">
        <authorList>
            <person name="Nowell W R."/>
        </authorList>
    </citation>
    <scope>NUCLEOTIDE SEQUENCE</scope>
</reference>
<dbReference type="InterPro" id="IPR003959">
    <property type="entry name" value="ATPase_AAA_core"/>
</dbReference>
<feature type="non-terminal residue" evidence="3">
    <location>
        <position position="1"/>
    </location>
</feature>
<dbReference type="AlphaFoldDB" id="A0A819KQ17"/>
<dbReference type="Gene3D" id="3.40.50.300">
    <property type="entry name" value="P-loop containing nucleotide triphosphate hydrolases"/>
    <property type="match status" value="1"/>
</dbReference>
<feature type="domain" description="ATPase AAA-type core" evidence="1">
    <location>
        <begin position="9"/>
        <end position="121"/>
    </location>
</feature>
<evidence type="ECO:0000313" key="4">
    <source>
        <dbReference type="Proteomes" id="UP000663823"/>
    </source>
</evidence>
<dbReference type="InterPro" id="IPR027417">
    <property type="entry name" value="P-loop_NTPase"/>
</dbReference>
<dbReference type="Proteomes" id="UP000663823">
    <property type="component" value="Unassembled WGS sequence"/>
</dbReference>
<evidence type="ECO:0000259" key="1">
    <source>
        <dbReference type="Pfam" id="PF00004"/>
    </source>
</evidence>
<dbReference type="EMBL" id="CAJNOO010003246">
    <property type="protein sequence ID" value="CAF1326844.1"/>
    <property type="molecule type" value="Genomic_DNA"/>
</dbReference>
<comment type="caution">
    <text evidence="3">The sequence shown here is derived from an EMBL/GenBank/DDBJ whole genome shotgun (WGS) entry which is preliminary data.</text>
</comment>
<protein>
    <recommendedName>
        <fullName evidence="1">ATPase AAA-type core domain-containing protein</fullName>
    </recommendedName>
</protein>